<accession>A0A6M1T9Y4</accession>
<name>A0A6M1T9Y4_9BACT</name>
<dbReference type="PANTHER" id="PTHR37302">
    <property type="entry name" value="SLR1116 PROTEIN"/>
    <property type="match status" value="1"/>
</dbReference>
<evidence type="ECO:0000256" key="3">
    <source>
        <dbReference type="PIRSR" id="PIRSR607837-1"/>
    </source>
</evidence>
<feature type="binding site" evidence="3">
    <location>
        <position position="43"/>
    </location>
    <ligand>
        <name>a divalent metal cation</name>
        <dbReference type="ChEBI" id="CHEBI:60240"/>
    </ligand>
</feature>
<gene>
    <name evidence="4" type="ORF">G3569_02350</name>
</gene>
<keyword evidence="5" id="KW-1185">Reference proteome</keyword>
<dbReference type="InterPro" id="IPR007837">
    <property type="entry name" value="DinB"/>
</dbReference>
<evidence type="ECO:0000256" key="1">
    <source>
        <dbReference type="ARBA" id="ARBA00008635"/>
    </source>
</evidence>
<dbReference type="EMBL" id="JAALLS010000002">
    <property type="protein sequence ID" value="NGP87182.1"/>
    <property type="molecule type" value="Genomic_DNA"/>
</dbReference>
<keyword evidence="2 3" id="KW-0479">Metal-binding</keyword>
<reference evidence="4 5" key="1">
    <citation type="submission" date="2020-02" db="EMBL/GenBank/DDBJ databases">
        <title>Aliifodinibius halophilus 2W32, complete genome.</title>
        <authorList>
            <person name="Li Y."/>
            <person name="Wu S."/>
        </authorList>
    </citation>
    <scope>NUCLEOTIDE SEQUENCE [LARGE SCALE GENOMIC DNA]</scope>
    <source>
        <strain evidence="4 5">2W32</strain>
    </source>
</reference>
<evidence type="ECO:0000313" key="5">
    <source>
        <dbReference type="Proteomes" id="UP000479132"/>
    </source>
</evidence>
<evidence type="ECO:0008006" key="6">
    <source>
        <dbReference type="Google" id="ProtNLM"/>
    </source>
</evidence>
<evidence type="ECO:0000256" key="2">
    <source>
        <dbReference type="ARBA" id="ARBA00022723"/>
    </source>
</evidence>
<feature type="binding site" evidence="3">
    <location>
        <position position="124"/>
    </location>
    <ligand>
        <name>a divalent metal cation</name>
        <dbReference type="ChEBI" id="CHEBI:60240"/>
    </ligand>
</feature>
<dbReference type="AlphaFoldDB" id="A0A6M1T9Y4"/>
<dbReference type="RefSeq" id="WP_165265695.1">
    <property type="nucleotide sequence ID" value="NZ_JAALLS010000002.1"/>
</dbReference>
<dbReference type="InterPro" id="IPR034660">
    <property type="entry name" value="DinB/YfiT-like"/>
</dbReference>
<sequence>MRAGDQLLRLFSYDMWANEQILLTIQENIPFEGDEECIHSFAHIVGAQELWYARITGATQDQLEVWPEHPLPVALQKLKTLSANWNRLIDSNQSELDRPISYKNSSGTPFETMLSDILHHIIIHGQHHRAQIAKMLRNAKIDPPGTDFIFFSRAN</sequence>
<dbReference type="Gene3D" id="1.20.120.450">
    <property type="entry name" value="dinb family like domain"/>
    <property type="match status" value="1"/>
</dbReference>
<proteinExistence type="inferred from homology"/>
<comment type="caution">
    <text evidence="4">The sequence shown here is derived from an EMBL/GenBank/DDBJ whole genome shotgun (WGS) entry which is preliminary data.</text>
</comment>
<dbReference type="SUPFAM" id="SSF109854">
    <property type="entry name" value="DinB/YfiT-like putative metalloenzymes"/>
    <property type="match status" value="1"/>
</dbReference>
<comment type="similarity">
    <text evidence="1">Belongs to the DinB family.</text>
</comment>
<protein>
    <recommendedName>
        <fullName evidence="6">Damage-inducible protein DinB</fullName>
    </recommendedName>
</protein>
<evidence type="ECO:0000313" key="4">
    <source>
        <dbReference type="EMBL" id="NGP87182.1"/>
    </source>
</evidence>
<dbReference type="PANTHER" id="PTHR37302:SF3">
    <property type="entry name" value="DAMAGE-INDUCIBLE PROTEIN DINB"/>
    <property type="match status" value="1"/>
</dbReference>
<organism evidence="4 5">
    <name type="scientific">Fodinibius halophilus</name>
    <dbReference type="NCBI Taxonomy" id="1736908"/>
    <lineage>
        <taxon>Bacteria</taxon>
        <taxon>Pseudomonadati</taxon>
        <taxon>Balneolota</taxon>
        <taxon>Balneolia</taxon>
        <taxon>Balneolales</taxon>
        <taxon>Balneolaceae</taxon>
        <taxon>Fodinibius</taxon>
    </lineage>
</organism>
<feature type="binding site" evidence="3">
    <location>
        <position position="128"/>
    </location>
    <ligand>
        <name>a divalent metal cation</name>
        <dbReference type="ChEBI" id="CHEBI:60240"/>
    </ligand>
</feature>
<dbReference type="GO" id="GO:0046872">
    <property type="term" value="F:metal ion binding"/>
    <property type="evidence" value="ECO:0007669"/>
    <property type="project" value="UniProtKB-KW"/>
</dbReference>
<dbReference type="Proteomes" id="UP000479132">
    <property type="component" value="Unassembled WGS sequence"/>
</dbReference>
<dbReference type="Pfam" id="PF05163">
    <property type="entry name" value="DinB"/>
    <property type="match status" value="1"/>
</dbReference>